<protein>
    <submittedName>
        <fullName evidence="1">Uncharacterized protein</fullName>
    </submittedName>
</protein>
<sequence>MLPYVLYLCGPQAASRQLALRHNAFFQRLSAASRLPGESWIDTCVPCVGEELRALYPNIVVTHEPSSTIVVIDVTVSFQYRGDPYMSAACRDIGKTRVHCSRLRRGRSGGLALSQQQSDLFSAVRDFDESTHVLGNNRVDSGRTRRAHLGHPAITRDGIDSTGLGVLRDHANAGFRSRKSTRDRREQFKRRCLRDHESAATLEPLTITRVDARALVSAKSGAFRSLIIFSILQYLVLILDSLTVNHVHTRAFPLLIPACVLYLRVLPESTRVESVVHGGRECGECSL</sequence>
<keyword evidence="2" id="KW-1185">Reference proteome</keyword>
<organism evidence="1 2">
    <name type="scientific">Heterotrigona itama</name>
    <dbReference type="NCBI Taxonomy" id="395501"/>
    <lineage>
        <taxon>Eukaryota</taxon>
        <taxon>Metazoa</taxon>
        <taxon>Ecdysozoa</taxon>
        <taxon>Arthropoda</taxon>
        <taxon>Hexapoda</taxon>
        <taxon>Insecta</taxon>
        <taxon>Pterygota</taxon>
        <taxon>Neoptera</taxon>
        <taxon>Endopterygota</taxon>
        <taxon>Hymenoptera</taxon>
        <taxon>Apocrita</taxon>
        <taxon>Aculeata</taxon>
        <taxon>Apoidea</taxon>
        <taxon>Anthophila</taxon>
        <taxon>Apidae</taxon>
        <taxon>Heterotrigona</taxon>
    </lineage>
</organism>
<dbReference type="AlphaFoldDB" id="A0A6V7GY90"/>
<accession>A0A6V7GY90</accession>
<dbReference type="EMBL" id="CAJDYZ010003972">
    <property type="protein sequence ID" value="CAD1470780.1"/>
    <property type="molecule type" value="Genomic_DNA"/>
</dbReference>
<dbReference type="Proteomes" id="UP000752696">
    <property type="component" value="Unassembled WGS sequence"/>
</dbReference>
<evidence type="ECO:0000313" key="2">
    <source>
        <dbReference type="Proteomes" id="UP000752696"/>
    </source>
</evidence>
<gene>
    <name evidence="1" type="ORF">MHI_LOCUS202261</name>
</gene>
<evidence type="ECO:0000313" key="1">
    <source>
        <dbReference type="EMBL" id="CAD1470780.1"/>
    </source>
</evidence>
<reference evidence="1" key="1">
    <citation type="submission" date="2020-07" db="EMBL/GenBank/DDBJ databases">
        <authorList>
            <person name="Nazaruddin N."/>
        </authorList>
    </citation>
    <scope>NUCLEOTIDE SEQUENCE</scope>
</reference>
<name>A0A6V7GY90_9HYME</name>
<proteinExistence type="predicted"/>
<comment type="caution">
    <text evidence="1">The sequence shown here is derived from an EMBL/GenBank/DDBJ whole genome shotgun (WGS) entry which is preliminary data.</text>
</comment>